<organism evidence="1 2">
    <name type="scientific">Carboxydichorda subterranea</name>
    <dbReference type="NCBI Taxonomy" id="3109565"/>
    <lineage>
        <taxon>Bacteria</taxon>
        <taxon>Bacillati</taxon>
        <taxon>Bacillota</taxon>
        <taxon>Limnochordia</taxon>
        <taxon>Limnochordales</taxon>
        <taxon>Geochordaceae</taxon>
        <taxon>Carboxydichorda</taxon>
    </lineage>
</organism>
<evidence type="ECO:0000313" key="2">
    <source>
        <dbReference type="Proteomes" id="UP001332192"/>
    </source>
</evidence>
<name>A0ABZ1BV99_9FIRM</name>
<protein>
    <submittedName>
        <fullName evidence="1">Uncharacterized protein</fullName>
    </submittedName>
</protein>
<dbReference type="RefSeq" id="WP_324715969.1">
    <property type="nucleotide sequence ID" value="NZ_CP141615.1"/>
</dbReference>
<sequence length="62" mass="7278">MAVGVKEDVIRMIRELPDNVTLDDIMRELYFRLAVERGLKNLDEGKALSHEEAKEHLKRWLS</sequence>
<proteinExistence type="predicted"/>
<dbReference type="Proteomes" id="UP001332192">
    <property type="component" value="Chromosome"/>
</dbReference>
<dbReference type="EMBL" id="CP141615">
    <property type="protein sequence ID" value="WRP16697.1"/>
    <property type="molecule type" value="Genomic_DNA"/>
</dbReference>
<reference evidence="1 2" key="1">
    <citation type="journal article" date="2024" name="Front. Microbiol.">
        <title>Novel thermophilic genera Geochorda gen. nov. and Carboxydochorda gen. nov. from the deep terrestrial subsurface reveal the ecophysiological diversity in the class Limnochordia.</title>
        <authorList>
            <person name="Karnachuk O.V."/>
            <person name="Lukina A.P."/>
            <person name="Avakyan M.R."/>
            <person name="Kadnikov V.V."/>
            <person name="Begmatov S."/>
            <person name="Beletsky A.V."/>
            <person name="Vlasova K.G."/>
            <person name="Novikov A.A."/>
            <person name="Shcherbakova V.A."/>
            <person name="Mardanov A.V."/>
            <person name="Ravin N.V."/>
        </authorList>
    </citation>
    <scope>NUCLEOTIDE SEQUENCE [LARGE SCALE GENOMIC DNA]</scope>
    <source>
        <strain evidence="1 2">L945</strain>
    </source>
</reference>
<accession>A0ABZ1BV99</accession>
<keyword evidence="2" id="KW-1185">Reference proteome</keyword>
<evidence type="ECO:0000313" key="1">
    <source>
        <dbReference type="EMBL" id="WRP16697.1"/>
    </source>
</evidence>
<gene>
    <name evidence="1" type="ORF">U7230_11430</name>
</gene>